<name>A0ABW8EM55_STRT5</name>
<evidence type="ECO:0000259" key="2">
    <source>
        <dbReference type="SMART" id="SM00530"/>
    </source>
</evidence>
<feature type="domain" description="HTH cro/C1-type" evidence="2">
    <location>
        <begin position="32"/>
        <end position="87"/>
    </location>
</feature>
<evidence type="ECO:0000256" key="1">
    <source>
        <dbReference type="SAM" id="MobiDB-lite"/>
    </source>
</evidence>
<feature type="region of interest" description="Disordered" evidence="1">
    <location>
        <begin position="1"/>
        <end position="21"/>
    </location>
</feature>
<dbReference type="SMART" id="SM00530">
    <property type="entry name" value="HTH_XRE"/>
    <property type="match status" value="1"/>
</dbReference>
<dbReference type="InterPro" id="IPR001387">
    <property type="entry name" value="Cro/C1-type_HTH"/>
</dbReference>
<dbReference type="InterPro" id="IPR043917">
    <property type="entry name" value="DUF5753"/>
</dbReference>
<evidence type="ECO:0000313" key="4">
    <source>
        <dbReference type="Proteomes" id="UP001617351"/>
    </source>
</evidence>
<dbReference type="SUPFAM" id="SSF47413">
    <property type="entry name" value="lambda repressor-like DNA-binding domains"/>
    <property type="match status" value="1"/>
</dbReference>
<dbReference type="RefSeq" id="WP_402384597.1">
    <property type="nucleotide sequence ID" value="NZ_JBIUYY010000012.1"/>
</dbReference>
<dbReference type="InterPro" id="IPR010982">
    <property type="entry name" value="Lambda_DNA-bd_dom_sf"/>
</dbReference>
<dbReference type="CDD" id="cd00093">
    <property type="entry name" value="HTH_XRE"/>
    <property type="match status" value="1"/>
</dbReference>
<dbReference type="Pfam" id="PF19054">
    <property type="entry name" value="DUF5753"/>
    <property type="match status" value="1"/>
</dbReference>
<dbReference type="Pfam" id="PF13560">
    <property type="entry name" value="HTH_31"/>
    <property type="match status" value="1"/>
</dbReference>
<accession>A0ABW8EM55</accession>
<reference evidence="3 4" key="1">
    <citation type="submission" date="2024-10" db="EMBL/GenBank/DDBJ databases">
        <title>The Natural Products Discovery Center: Release of the First 8490 Sequenced Strains for Exploring Actinobacteria Biosynthetic Diversity.</title>
        <authorList>
            <person name="Kalkreuter E."/>
            <person name="Kautsar S.A."/>
            <person name="Yang D."/>
            <person name="Bader C.D."/>
            <person name="Teijaro C.N."/>
            <person name="Fluegel L."/>
            <person name="Davis C.M."/>
            <person name="Simpson J.R."/>
            <person name="Lauterbach L."/>
            <person name="Steele A.D."/>
            <person name="Gui C."/>
            <person name="Meng S."/>
            <person name="Li G."/>
            <person name="Viehrig K."/>
            <person name="Ye F."/>
            <person name="Su P."/>
            <person name="Kiefer A.F."/>
            <person name="Nichols A."/>
            <person name="Cepeda A.J."/>
            <person name="Yan W."/>
            <person name="Fan B."/>
            <person name="Jiang Y."/>
            <person name="Adhikari A."/>
            <person name="Zheng C.-J."/>
            <person name="Schuster L."/>
            <person name="Cowan T.M."/>
            <person name="Smanski M.J."/>
            <person name="Chevrette M.G."/>
            <person name="De Carvalho L.P.S."/>
            <person name="Shen B."/>
        </authorList>
    </citation>
    <scope>NUCLEOTIDE SEQUENCE [LARGE SCALE GENOMIC DNA]</scope>
    <source>
        <strain evidence="3 4">NPDC087220</strain>
    </source>
</reference>
<dbReference type="Proteomes" id="UP001617351">
    <property type="component" value="Unassembled WGS sequence"/>
</dbReference>
<evidence type="ECO:0000313" key="3">
    <source>
        <dbReference type="EMBL" id="MFJ2824330.1"/>
    </source>
</evidence>
<gene>
    <name evidence="3" type="ORF">ACIO7M_24900</name>
</gene>
<organism evidence="3 4">
    <name type="scientific">Streptomyces toxytricini</name>
    <name type="common">Actinomyces toxytricini</name>
    <dbReference type="NCBI Taxonomy" id="67369"/>
    <lineage>
        <taxon>Bacteria</taxon>
        <taxon>Bacillati</taxon>
        <taxon>Actinomycetota</taxon>
        <taxon>Actinomycetes</taxon>
        <taxon>Kitasatosporales</taxon>
        <taxon>Streptomycetaceae</taxon>
        <taxon>Streptomyces</taxon>
    </lineage>
</organism>
<sequence>MSVDGDGTEEPGWEVDPEDEQGAAVVAAVGRQLKVWRETAGLRASDFAARMGYGEDLVRKVEAGRRIPRPEYLDRADEVLGAEGRIAAMKKDVAQAHYPKRVRDLAKLEAQAVEIGVYSVHVIHGLLQTASYAQALFETRWPVYAPDAVERGIAARMARQSILERDPAPSLTFVQEEVTLRRILGSSRVMREQLERLLQVGQLRHVSIQVMPTNPGSHAGMTGYAEVLKFPDGTAIGRDEGQNGGRPVTDPKQLRVLELRYGMIRAQALTPRESLGFIEQVLGET</sequence>
<keyword evidence="4" id="KW-1185">Reference proteome</keyword>
<protein>
    <submittedName>
        <fullName evidence="3">Helix-turn-helix domain-containing protein</fullName>
    </submittedName>
</protein>
<comment type="caution">
    <text evidence="3">The sequence shown here is derived from an EMBL/GenBank/DDBJ whole genome shotgun (WGS) entry which is preliminary data.</text>
</comment>
<dbReference type="Gene3D" id="1.10.260.40">
    <property type="entry name" value="lambda repressor-like DNA-binding domains"/>
    <property type="match status" value="1"/>
</dbReference>
<dbReference type="EMBL" id="JBIUYY010000012">
    <property type="protein sequence ID" value="MFJ2824330.1"/>
    <property type="molecule type" value="Genomic_DNA"/>
</dbReference>
<proteinExistence type="predicted"/>